<dbReference type="EMBL" id="WPCR01000003">
    <property type="protein sequence ID" value="NHM13806.1"/>
    <property type="molecule type" value="Genomic_DNA"/>
</dbReference>
<dbReference type="SUPFAM" id="SSF53328">
    <property type="entry name" value="Formyltransferase"/>
    <property type="match status" value="1"/>
</dbReference>
<accession>A0A9E6MT84</accession>
<comment type="similarity">
    <text evidence="1 5">Belongs to the Fmt family.</text>
</comment>
<dbReference type="SUPFAM" id="SSF50486">
    <property type="entry name" value="FMT C-terminal domain-like"/>
    <property type="match status" value="1"/>
</dbReference>
<dbReference type="Pfam" id="PF00551">
    <property type="entry name" value="Formyl_trans_N"/>
    <property type="match status" value="1"/>
</dbReference>
<evidence type="ECO:0000313" key="11">
    <source>
        <dbReference type="Proteomes" id="UP000671910"/>
    </source>
</evidence>
<evidence type="ECO:0000256" key="3">
    <source>
        <dbReference type="ARBA" id="ARBA00022679"/>
    </source>
</evidence>
<sequence>MRVVFMGTPAFAARILKPLSQAHDVVAVYTRPDAVRGRGRKTDPSPVKAAAEELGIPAFTPKTLRDEGEQVRLAALVPDVIVVAAYGAILPQAVLDIPKCGCVNVHASLLPRWRGAAPIERAVLAGDEEVGVCIMAMEAGLDTGDFCERRAVDAAGKSADELTCELADRGADALLVALDDLQAGTAVWTKQDESAVTYADKIAKGELNLSLDDEVEQARRKVLASSAAHPSKACVAGRSCTIVRAASVTDEQGLSASSDLLPGEARFASKRLFLGCADGPVEIIEIKPDGKQAMAAKAFGAGLQNNKQSGLAWEAVNDR</sequence>
<dbReference type="InterPro" id="IPR005794">
    <property type="entry name" value="Fmt"/>
</dbReference>
<dbReference type="InterPro" id="IPR002376">
    <property type="entry name" value="Formyl_transf_N"/>
</dbReference>
<feature type="domain" description="Formyl transferase N-terminal" evidence="6">
    <location>
        <begin position="1"/>
        <end position="175"/>
    </location>
</feature>
<comment type="function">
    <text evidence="5">Attaches a formyl group to the free amino group of methionyl-tRNA(fMet). The formyl group appears to play a dual role in the initiator identity of N-formylmethionyl-tRNA by promoting its recognition by IF2 and preventing the misappropriation of this tRNA by the elongation apparatus.</text>
</comment>
<dbReference type="EMBL" id="CP072829">
    <property type="protein sequence ID" value="QTU85201.1"/>
    <property type="molecule type" value="Genomic_DNA"/>
</dbReference>
<gene>
    <name evidence="5 9" type="primary">fmt</name>
    <name evidence="8" type="ORF">GMI68_03290</name>
    <name evidence="9" type="ORF">J7S26_04510</name>
</gene>
<evidence type="ECO:0000256" key="2">
    <source>
        <dbReference type="ARBA" id="ARBA00012261"/>
    </source>
</evidence>
<reference evidence="8 10" key="1">
    <citation type="submission" date="2019-11" db="EMBL/GenBank/DDBJ databases">
        <title>Eggerthellaceae novel genus isolated from the rectal contents of marmort.</title>
        <authorList>
            <person name="Zhang G."/>
        </authorList>
    </citation>
    <scope>NUCLEOTIDE SEQUENCE [LARGE SCALE GENOMIC DNA]</scope>
    <source>
        <strain evidence="10">zg-886</strain>
        <strain evidence="8">Zg-886</strain>
    </source>
</reference>
<dbReference type="PANTHER" id="PTHR11138:SF5">
    <property type="entry name" value="METHIONYL-TRNA FORMYLTRANSFERASE, MITOCHONDRIAL"/>
    <property type="match status" value="1"/>
</dbReference>
<feature type="domain" description="Formyl transferase C-terminal" evidence="7">
    <location>
        <begin position="201"/>
        <end position="302"/>
    </location>
</feature>
<dbReference type="HAMAP" id="MF_00182">
    <property type="entry name" value="Formyl_trans"/>
    <property type="match status" value="1"/>
</dbReference>
<dbReference type="KEGG" id="ebz:J7S26_04510"/>
<keyword evidence="3 5" id="KW-0808">Transferase</keyword>
<evidence type="ECO:0000313" key="8">
    <source>
        <dbReference type="EMBL" id="NHM13806.1"/>
    </source>
</evidence>
<evidence type="ECO:0000259" key="7">
    <source>
        <dbReference type="Pfam" id="PF02911"/>
    </source>
</evidence>
<reference evidence="9" key="2">
    <citation type="submission" date="2021-04" db="EMBL/GenBank/DDBJ databases">
        <title>Novel species in family Eggerthellaceae.</title>
        <authorList>
            <person name="Zhang G."/>
        </authorList>
    </citation>
    <scope>NUCLEOTIDE SEQUENCE</scope>
    <source>
        <strain evidence="9">Zg-886</strain>
    </source>
</reference>
<dbReference type="AlphaFoldDB" id="A0A9E6MT84"/>
<dbReference type="Gene3D" id="3.40.50.12230">
    <property type="match status" value="1"/>
</dbReference>
<protein>
    <recommendedName>
        <fullName evidence="2 5">Methionyl-tRNA formyltransferase</fullName>
        <ecNumber evidence="2 5">2.1.2.9</ecNumber>
    </recommendedName>
</protein>
<evidence type="ECO:0000313" key="9">
    <source>
        <dbReference type="EMBL" id="QTU85201.1"/>
    </source>
</evidence>
<dbReference type="EC" id="2.1.2.9" evidence="2 5"/>
<dbReference type="GO" id="GO:0004479">
    <property type="term" value="F:methionyl-tRNA formyltransferase activity"/>
    <property type="evidence" value="ECO:0007669"/>
    <property type="project" value="UniProtKB-UniRule"/>
</dbReference>
<feature type="binding site" evidence="5">
    <location>
        <begin position="108"/>
        <end position="111"/>
    </location>
    <ligand>
        <name>(6S)-5,6,7,8-tetrahydrofolate</name>
        <dbReference type="ChEBI" id="CHEBI:57453"/>
    </ligand>
</feature>
<dbReference type="InterPro" id="IPR041711">
    <property type="entry name" value="Met-tRNA-FMT_N"/>
</dbReference>
<dbReference type="CDD" id="cd08646">
    <property type="entry name" value="FMT_core_Met-tRNA-FMT_N"/>
    <property type="match status" value="1"/>
</dbReference>
<organism evidence="9 11">
    <name type="scientific">Xiamenia xianingshaonis</name>
    <dbReference type="NCBI Taxonomy" id="2682776"/>
    <lineage>
        <taxon>Bacteria</taxon>
        <taxon>Bacillati</taxon>
        <taxon>Actinomycetota</taxon>
        <taxon>Coriobacteriia</taxon>
        <taxon>Eggerthellales</taxon>
        <taxon>Eggerthellaceae</taxon>
        <taxon>Xiamenia</taxon>
    </lineage>
</organism>
<evidence type="ECO:0000313" key="10">
    <source>
        <dbReference type="Proteomes" id="UP000636394"/>
    </source>
</evidence>
<dbReference type="Pfam" id="PF02911">
    <property type="entry name" value="Formyl_trans_C"/>
    <property type="match status" value="1"/>
</dbReference>
<evidence type="ECO:0000256" key="5">
    <source>
        <dbReference type="HAMAP-Rule" id="MF_00182"/>
    </source>
</evidence>
<keyword evidence="4 5" id="KW-0648">Protein biosynthesis</keyword>
<proteinExistence type="inferred from homology"/>
<dbReference type="NCBIfam" id="TIGR00460">
    <property type="entry name" value="fmt"/>
    <property type="match status" value="1"/>
</dbReference>
<evidence type="ECO:0000256" key="1">
    <source>
        <dbReference type="ARBA" id="ARBA00010699"/>
    </source>
</evidence>
<evidence type="ECO:0000259" key="6">
    <source>
        <dbReference type="Pfam" id="PF00551"/>
    </source>
</evidence>
<dbReference type="Proteomes" id="UP000636394">
    <property type="component" value="Unassembled WGS sequence"/>
</dbReference>
<dbReference type="InterPro" id="IPR036477">
    <property type="entry name" value="Formyl_transf_N_sf"/>
</dbReference>
<name>A0A9E6MT84_9ACTN</name>
<dbReference type="InterPro" id="IPR005793">
    <property type="entry name" value="Formyl_trans_C"/>
</dbReference>
<comment type="catalytic activity">
    <reaction evidence="5">
        <text>L-methionyl-tRNA(fMet) + (6R)-10-formyltetrahydrofolate = N-formyl-L-methionyl-tRNA(fMet) + (6S)-5,6,7,8-tetrahydrofolate + H(+)</text>
        <dbReference type="Rhea" id="RHEA:24380"/>
        <dbReference type="Rhea" id="RHEA-COMP:9952"/>
        <dbReference type="Rhea" id="RHEA-COMP:9953"/>
        <dbReference type="ChEBI" id="CHEBI:15378"/>
        <dbReference type="ChEBI" id="CHEBI:57453"/>
        <dbReference type="ChEBI" id="CHEBI:78530"/>
        <dbReference type="ChEBI" id="CHEBI:78844"/>
        <dbReference type="ChEBI" id="CHEBI:195366"/>
        <dbReference type="EC" id="2.1.2.9"/>
    </reaction>
</comment>
<dbReference type="Proteomes" id="UP000671910">
    <property type="component" value="Chromosome"/>
</dbReference>
<evidence type="ECO:0000256" key="4">
    <source>
        <dbReference type="ARBA" id="ARBA00022917"/>
    </source>
</evidence>
<dbReference type="InterPro" id="IPR011034">
    <property type="entry name" value="Formyl_transferase-like_C_sf"/>
</dbReference>
<keyword evidence="10" id="KW-1185">Reference proteome</keyword>
<dbReference type="PANTHER" id="PTHR11138">
    <property type="entry name" value="METHIONYL-TRNA FORMYLTRANSFERASE"/>
    <property type="match status" value="1"/>
</dbReference>
<dbReference type="GO" id="GO:0005829">
    <property type="term" value="C:cytosol"/>
    <property type="evidence" value="ECO:0007669"/>
    <property type="project" value="TreeGrafter"/>
</dbReference>